<reference evidence="5" key="2">
    <citation type="submission" date="2008-08" db="EMBL/GenBank/DDBJ databases">
        <authorList>
            <consortium name="Diatom Consortium"/>
            <person name="Grigoriev I."/>
            <person name="Grimwood J."/>
            <person name="Kuo A."/>
            <person name="Otillar R.P."/>
            <person name="Salamov A."/>
            <person name="Detter J.C."/>
            <person name="Lindquist E."/>
            <person name="Shapiro H."/>
            <person name="Lucas S."/>
            <person name="Glavina del Rio T."/>
            <person name="Pitluck S."/>
            <person name="Rokhsar D."/>
            <person name="Bowler C."/>
        </authorList>
    </citation>
    <scope>GENOME REANNOTATION</scope>
    <source>
        <strain evidence="5">CCAP 1055/1</strain>
    </source>
</reference>
<keyword evidence="5" id="KW-1185">Reference proteome</keyword>
<dbReference type="SUPFAM" id="SSF49785">
    <property type="entry name" value="Galactose-binding domain-like"/>
    <property type="match status" value="1"/>
</dbReference>
<dbReference type="InterPro" id="IPR013857">
    <property type="entry name" value="NADH-UbQ_OxRdtase-assoc_prot30"/>
</dbReference>
<feature type="domain" description="NADH:ubiquinone oxidoreductase intermediate-associated protein 30" evidence="3">
    <location>
        <begin position="117"/>
        <end position="269"/>
    </location>
</feature>
<dbReference type="Proteomes" id="UP000000759">
    <property type="component" value="Chromosome 12"/>
</dbReference>
<dbReference type="InterPro" id="IPR039131">
    <property type="entry name" value="NDUFAF1"/>
</dbReference>
<dbReference type="PANTHER" id="PTHR13194">
    <property type="entry name" value="COMPLEX I INTERMEDIATE-ASSOCIATED PROTEIN 30"/>
    <property type="match status" value="1"/>
</dbReference>
<organism evidence="4 5">
    <name type="scientific">Phaeodactylum tricornutum (strain CCAP 1055/1)</name>
    <dbReference type="NCBI Taxonomy" id="556484"/>
    <lineage>
        <taxon>Eukaryota</taxon>
        <taxon>Sar</taxon>
        <taxon>Stramenopiles</taxon>
        <taxon>Ochrophyta</taxon>
        <taxon>Bacillariophyta</taxon>
        <taxon>Bacillariophyceae</taxon>
        <taxon>Bacillariophycidae</taxon>
        <taxon>Naviculales</taxon>
        <taxon>Phaeodactylaceae</taxon>
        <taxon>Phaeodactylum</taxon>
    </lineage>
</organism>
<accession>B7G2F6</accession>
<dbReference type="PANTHER" id="PTHR13194:SF19">
    <property type="entry name" value="NAD(P)-BINDING ROSSMANN-FOLD SUPERFAMILY PROTEIN"/>
    <property type="match status" value="1"/>
</dbReference>
<dbReference type="InterPro" id="IPR008979">
    <property type="entry name" value="Galactose-bd-like_sf"/>
</dbReference>
<evidence type="ECO:0000256" key="1">
    <source>
        <dbReference type="ARBA" id="ARBA00007884"/>
    </source>
</evidence>
<dbReference type="EMBL" id="CM000614">
    <property type="protein sequence ID" value="EEC47123.1"/>
    <property type="molecule type" value="Genomic_DNA"/>
</dbReference>
<feature type="chain" id="PRO_5002855749" description="NADH:ubiquinone oxidoreductase intermediate-associated protein 30 domain-containing protein" evidence="2">
    <location>
        <begin position="25"/>
        <end position="287"/>
    </location>
</feature>
<dbReference type="AlphaFoldDB" id="B7G2F6"/>
<comment type="similarity">
    <text evidence="1">Belongs to the CIA30 family.</text>
</comment>
<evidence type="ECO:0000313" key="4">
    <source>
        <dbReference type="EMBL" id="EEC47123.1"/>
    </source>
</evidence>
<dbReference type="eggNOG" id="ENOG502SNUX">
    <property type="taxonomic scope" value="Eukaryota"/>
</dbReference>
<dbReference type="KEGG" id="pti:PHATRDRAFT_47097"/>
<proteinExistence type="inferred from homology"/>
<dbReference type="Pfam" id="PF08547">
    <property type="entry name" value="CIA30"/>
    <property type="match status" value="1"/>
</dbReference>
<evidence type="ECO:0000313" key="5">
    <source>
        <dbReference type="Proteomes" id="UP000000759"/>
    </source>
</evidence>
<sequence length="287" mass="31498">MVSMKASLAFLWLLLASNRFCVQSFRPDWSNHQTRLSGSCVFSAKNIDRPNTTDNKAMAFLRRMGRVGGNRDFTHAIGIDEGPSTKSTGSGKKKKKAAFQSCALTGVIDDLSEPFPTTSSGTQWAGYTDQVMGGVSTGHLCREDFDGRTSNVLRGKVSLRNNGGFIQMATNLAHDAKDSRLVDASSFDGIEVDVQYQGEQEEETFNIHLKNVCCPLPYSSYRARFSVPKGSWMTARVPWTDFRGHGPGASDIPFSSNSLTRAGIVAIGKEMEVLLAVSGLRFYREKN</sequence>
<feature type="signal peptide" evidence="2">
    <location>
        <begin position="1"/>
        <end position="24"/>
    </location>
</feature>
<name>B7G2F6_PHATC</name>
<dbReference type="OMA" id="KSSHHEN"/>
<evidence type="ECO:0000256" key="2">
    <source>
        <dbReference type="SAM" id="SignalP"/>
    </source>
</evidence>
<evidence type="ECO:0000259" key="3">
    <source>
        <dbReference type="Pfam" id="PF08547"/>
    </source>
</evidence>
<dbReference type="HOGENOM" id="CLU_971335_0_0_1"/>
<dbReference type="OrthoDB" id="40160at2759"/>
<reference evidence="4 5" key="1">
    <citation type="journal article" date="2008" name="Nature">
        <title>The Phaeodactylum genome reveals the evolutionary history of diatom genomes.</title>
        <authorList>
            <person name="Bowler C."/>
            <person name="Allen A.E."/>
            <person name="Badger J.H."/>
            <person name="Grimwood J."/>
            <person name="Jabbari K."/>
            <person name="Kuo A."/>
            <person name="Maheswari U."/>
            <person name="Martens C."/>
            <person name="Maumus F."/>
            <person name="Otillar R.P."/>
            <person name="Rayko E."/>
            <person name="Salamov A."/>
            <person name="Vandepoele K."/>
            <person name="Beszteri B."/>
            <person name="Gruber A."/>
            <person name="Heijde M."/>
            <person name="Katinka M."/>
            <person name="Mock T."/>
            <person name="Valentin K."/>
            <person name="Verret F."/>
            <person name="Berges J.A."/>
            <person name="Brownlee C."/>
            <person name="Cadoret J.P."/>
            <person name="Chiovitti A."/>
            <person name="Choi C.J."/>
            <person name="Coesel S."/>
            <person name="De Martino A."/>
            <person name="Detter J.C."/>
            <person name="Durkin C."/>
            <person name="Falciatore A."/>
            <person name="Fournet J."/>
            <person name="Haruta M."/>
            <person name="Huysman M.J."/>
            <person name="Jenkins B.D."/>
            <person name="Jiroutova K."/>
            <person name="Jorgensen R.E."/>
            <person name="Joubert Y."/>
            <person name="Kaplan A."/>
            <person name="Kroger N."/>
            <person name="Kroth P.G."/>
            <person name="La Roche J."/>
            <person name="Lindquist E."/>
            <person name="Lommer M."/>
            <person name="Martin-Jezequel V."/>
            <person name="Lopez P.J."/>
            <person name="Lucas S."/>
            <person name="Mangogna M."/>
            <person name="McGinnis K."/>
            <person name="Medlin L.K."/>
            <person name="Montsant A."/>
            <person name="Oudot-Le Secq M.P."/>
            <person name="Napoli C."/>
            <person name="Obornik M."/>
            <person name="Parker M.S."/>
            <person name="Petit J.L."/>
            <person name="Porcel B.M."/>
            <person name="Poulsen N."/>
            <person name="Robison M."/>
            <person name="Rychlewski L."/>
            <person name="Rynearson T.A."/>
            <person name="Schmutz J."/>
            <person name="Shapiro H."/>
            <person name="Siaut M."/>
            <person name="Stanley M."/>
            <person name="Sussman M.R."/>
            <person name="Taylor A.R."/>
            <person name="Vardi A."/>
            <person name="von Dassow P."/>
            <person name="Vyverman W."/>
            <person name="Willis A."/>
            <person name="Wyrwicz L.S."/>
            <person name="Rokhsar D.S."/>
            <person name="Weissenbach J."/>
            <person name="Armbrust E.V."/>
            <person name="Green B.R."/>
            <person name="Van de Peer Y."/>
            <person name="Grigoriev I.V."/>
        </authorList>
    </citation>
    <scope>NUCLEOTIDE SEQUENCE [LARGE SCALE GENOMIC DNA]</scope>
    <source>
        <strain evidence="4 5">CCAP 1055/1</strain>
    </source>
</reference>
<dbReference type="PaxDb" id="2850-Phatr47097"/>
<protein>
    <recommendedName>
        <fullName evidence="3">NADH:ubiquinone oxidoreductase intermediate-associated protein 30 domain-containing protein</fullName>
    </recommendedName>
</protein>
<dbReference type="RefSeq" id="XP_002181200.1">
    <property type="nucleotide sequence ID" value="XM_002181164.1"/>
</dbReference>
<gene>
    <name evidence="4" type="ORF">PHATRDRAFT_47097</name>
</gene>
<dbReference type="GeneID" id="7202172"/>
<keyword evidence="2" id="KW-0732">Signal</keyword>
<dbReference type="InParanoid" id="B7G2F6"/>